<organism evidence="3 5">
    <name type="scientific">Acidithiobacillus caldus</name>
    <dbReference type="NCBI Taxonomy" id="33059"/>
    <lineage>
        <taxon>Bacteria</taxon>
        <taxon>Pseudomonadati</taxon>
        <taxon>Pseudomonadota</taxon>
        <taxon>Acidithiobacillia</taxon>
        <taxon>Acidithiobacillales</taxon>
        <taxon>Acidithiobacillaceae</taxon>
        <taxon>Acidithiobacillus</taxon>
    </lineage>
</organism>
<feature type="domain" description="Rad50/SbcC-type AAA" evidence="2">
    <location>
        <begin position="5"/>
        <end position="290"/>
    </location>
</feature>
<dbReference type="AlphaFoldDB" id="A0A1E7YNA5"/>
<name>A0A1E7YNA5_9PROT</name>
<dbReference type="Proteomes" id="UP000175707">
    <property type="component" value="Unassembled WGS sequence"/>
</dbReference>
<evidence type="ECO:0000259" key="2">
    <source>
        <dbReference type="Pfam" id="PF13476"/>
    </source>
</evidence>
<gene>
    <name evidence="3" type="ORF">BAE27_06300</name>
    <name evidence="4" type="ORF">BAE30_02720</name>
</gene>
<accession>A0A1E7YNA5</accession>
<evidence type="ECO:0000313" key="3">
    <source>
        <dbReference type="EMBL" id="OFC36386.1"/>
    </source>
</evidence>
<dbReference type="GO" id="GO:0006302">
    <property type="term" value="P:double-strand break repair"/>
    <property type="evidence" value="ECO:0007669"/>
    <property type="project" value="InterPro"/>
</dbReference>
<evidence type="ECO:0000313" key="4">
    <source>
        <dbReference type="EMBL" id="OFC62181.1"/>
    </source>
</evidence>
<keyword evidence="1" id="KW-0175">Coiled coil</keyword>
<feature type="coiled-coil region" evidence="1">
    <location>
        <begin position="226"/>
        <end position="424"/>
    </location>
</feature>
<comment type="caution">
    <text evidence="3">The sequence shown here is derived from an EMBL/GenBank/DDBJ whole genome shotgun (WGS) entry which is preliminary data.</text>
</comment>
<dbReference type="EMBL" id="LZYE01000162">
    <property type="protein sequence ID" value="OFC36386.1"/>
    <property type="molecule type" value="Genomic_DNA"/>
</dbReference>
<dbReference type="GO" id="GO:0016887">
    <property type="term" value="F:ATP hydrolysis activity"/>
    <property type="evidence" value="ECO:0007669"/>
    <property type="project" value="InterPro"/>
</dbReference>
<dbReference type="PANTHER" id="PTHR32114:SF2">
    <property type="entry name" value="ABC TRANSPORTER ABCH.3"/>
    <property type="match status" value="1"/>
</dbReference>
<feature type="coiled-coil region" evidence="1">
    <location>
        <begin position="513"/>
        <end position="561"/>
    </location>
</feature>
<dbReference type="RefSeq" id="WP_070113540.1">
    <property type="nucleotide sequence ID" value="NZ_LZYE01000162.1"/>
</dbReference>
<reference evidence="5 6" key="1">
    <citation type="submission" date="2016-06" db="EMBL/GenBank/DDBJ databases">
        <title>Gene turnover analysis identifies the evolutionary adaptation of the extremophile Acidithiobacillus caldus.</title>
        <authorList>
            <person name="Zhang X."/>
        </authorList>
    </citation>
    <scope>NUCLEOTIDE SEQUENCE [LARGE SCALE GENOMIC DNA]</scope>
    <source>
        <strain evidence="3 5">DX</strain>
        <strain evidence="4 6">S1</strain>
    </source>
</reference>
<evidence type="ECO:0000313" key="5">
    <source>
        <dbReference type="Proteomes" id="UP000175616"/>
    </source>
</evidence>
<dbReference type="Proteomes" id="UP000175616">
    <property type="component" value="Unassembled WGS sequence"/>
</dbReference>
<sequence>MKPLKLTLTGFAGIRSGSGKESITLDLQSLVPDDAALVAIVGPNGAGKSTIMDNLHPYRVMPSRNGGSYSPAAFSFYDQLFGDSGSKELTFEHGGVQYRSLLQFQNGKRRKTEAYLFVVDENGESTPASTADGLVSDGKTESYDQVLESVMGSAETFFTSVFSAQNRKPLSSYGNAEIKTLMAELLGLDSIRALGQQAGDVFRLCKAELGRQQEALSQYLLAQEHQEHATRQIQTLEATLQARQAQRAETAQQLRDAEREQAVLQAQLQQSEEARNRKTRLEHRIQELEAREKQLQEQSVQKQDRERQQHAQMVNALRSEIREAQNLLRQDQAEREKLQTLQKKAPAIQAAVAKEQTLRSELEAAQRKLEQAETGIRRRRAQADALQAELVQLSGTQSRLSTTGENLKRQLQETEQQARRIREVPCAGTELSDRCPLLGDARQAEEKIPPLRISLETLREQYRTAKAERQQKESERQALLAEDPEWQTLKKGLSTLQEQVEALRPLVLEASLLEQAEQHIGQLEVRIQQAETGIRTKTQRITELESHLAEQLNVLERETAEEVHQCVLEKQRLIEEVQAIVVPDTSTYQAMAQKVASLNDRIATVEAQITALQNELVNQKAELQAMTERSRGIAETERLVAALNQELGYWAQLGKALGNDGIIALSIDDVGPTLSGYANDLLLAAYGPRFSLSIHTQVTTAKGDTREGFDIVVFDANTQEGNSVDKMSGGERVWINEAMTRAIALFLAKESGQSYATLFTDEADGALDPDRKRRFMEMKREVLKLGNYEREYFVSQTPELWEMADYKIEITAI</sequence>
<dbReference type="Gene3D" id="3.40.50.300">
    <property type="entry name" value="P-loop containing nucleotide triphosphate hydrolases"/>
    <property type="match status" value="2"/>
</dbReference>
<protein>
    <recommendedName>
        <fullName evidence="2">Rad50/SbcC-type AAA domain-containing protein</fullName>
    </recommendedName>
</protein>
<dbReference type="EMBL" id="LZYH01000278">
    <property type="protein sequence ID" value="OFC62181.1"/>
    <property type="molecule type" value="Genomic_DNA"/>
</dbReference>
<dbReference type="InterPro" id="IPR027417">
    <property type="entry name" value="P-loop_NTPase"/>
</dbReference>
<dbReference type="InterPro" id="IPR038729">
    <property type="entry name" value="Rad50/SbcC_AAA"/>
</dbReference>
<feature type="coiled-coil region" evidence="1">
    <location>
        <begin position="455"/>
        <end position="482"/>
    </location>
</feature>
<dbReference type="SUPFAM" id="SSF52540">
    <property type="entry name" value="P-loop containing nucleoside triphosphate hydrolases"/>
    <property type="match status" value="2"/>
</dbReference>
<proteinExistence type="predicted"/>
<dbReference type="PANTHER" id="PTHR32114">
    <property type="entry name" value="ABC TRANSPORTER ABCH.3"/>
    <property type="match status" value="1"/>
</dbReference>
<evidence type="ECO:0000313" key="6">
    <source>
        <dbReference type="Proteomes" id="UP000175707"/>
    </source>
</evidence>
<feature type="coiled-coil region" evidence="1">
    <location>
        <begin position="588"/>
        <end position="629"/>
    </location>
</feature>
<evidence type="ECO:0000256" key="1">
    <source>
        <dbReference type="SAM" id="Coils"/>
    </source>
</evidence>
<dbReference type="Pfam" id="PF13476">
    <property type="entry name" value="AAA_23"/>
    <property type="match status" value="1"/>
</dbReference>